<keyword evidence="2" id="KW-1133">Transmembrane helix</keyword>
<dbReference type="InterPro" id="IPR036179">
    <property type="entry name" value="Ig-like_dom_sf"/>
</dbReference>
<reference evidence="4" key="3">
    <citation type="submission" date="2025-09" db="UniProtKB">
        <authorList>
            <consortium name="Ensembl"/>
        </authorList>
    </citation>
    <scope>IDENTIFICATION</scope>
</reference>
<dbReference type="PANTHER" id="PTHR15443">
    <property type="entry name" value="ZONA PELLUCIDA BINDING PROTEIN SP38"/>
    <property type="match status" value="1"/>
</dbReference>
<dbReference type="PROSITE" id="PS50835">
    <property type="entry name" value="IG_LIKE"/>
    <property type="match status" value="1"/>
</dbReference>
<dbReference type="SMART" id="SM01411">
    <property type="entry name" value="Ephrin_rec_like"/>
    <property type="match status" value="1"/>
</dbReference>
<dbReference type="Gene3D" id="2.10.50.10">
    <property type="entry name" value="Tumor Necrosis Factor Receptor, subunit A, domain 2"/>
    <property type="match status" value="1"/>
</dbReference>
<feature type="transmembrane region" description="Helical" evidence="2">
    <location>
        <begin position="375"/>
        <end position="399"/>
    </location>
</feature>
<evidence type="ECO:0000313" key="5">
    <source>
        <dbReference type="Proteomes" id="UP000016666"/>
    </source>
</evidence>
<organism evidence="4 5">
    <name type="scientific">Anas platyrhynchos platyrhynchos</name>
    <name type="common">Northern mallard</name>
    <dbReference type="NCBI Taxonomy" id="8840"/>
    <lineage>
        <taxon>Eukaryota</taxon>
        <taxon>Metazoa</taxon>
        <taxon>Chordata</taxon>
        <taxon>Craniata</taxon>
        <taxon>Vertebrata</taxon>
        <taxon>Euteleostomi</taxon>
        <taxon>Archelosauria</taxon>
        <taxon>Archosauria</taxon>
        <taxon>Dinosauria</taxon>
        <taxon>Saurischia</taxon>
        <taxon>Theropoda</taxon>
        <taxon>Coelurosauria</taxon>
        <taxon>Aves</taxon>
        <taxon>Neognathae</taxon>
        <taxon>Galloanserae</taxon>
        <taxon>Anseriformes</taxon>
        <taxon>Anatidae</taxon>
        <taxon>Anatinae</taxon>
        <taxon>Anas</taxon>
    </lineage>
</organism>
<dbReference type="InterPro" id="IPR009030">
    <property type="entry name" value="Growth_fac_rcpt_cys_sf"/>
</dbReference>
<dbReference type="GeneTree" id="ENSGT00520000055647"/>
<dbReference type="Gene3D" id="2.60.40.10">
    <property type="entry name" value="Immunoglobulins"/>
    <property type="match status" value="1"/>
</dbReference>
<evidence type="ECO:0000256" key="1">
    <source>
        <dbReference type="SAM" id="MobiDB-lite"/>
    </source>
</evidence>
<dbReference type="OMA" id="FPPPVNE"/>
<keyword evidence="2" id="KW-0812">Transmembrane</keyword>
<reference evidence="4" key="2">
    <citation type="submission" date="2025-08" db="UniProtKB">
        <authorList>
            <consortium name="Ensembl"/>
        </authorList>
    </citation>
    <scope>IDENTIFICATION</scope>
</reference>
<dbReference type="Pfam" id="PF07354">
    <property type="entry name" value="Sp38"/>
    <property type="match status" value="1"/>
</dbReference>
<dbReference type="GO" id="GO:0001675">
    <property type="term" value="P:acrosome assembly"/>
    <property type="evidence" value="ECO:0007669"/>
    <property type="project" value="TreeGrafter"/>
</dbReference>
<protein>
    <recommendedName>
        <fullName evidence="3">Ig-like domain-containing protein</fullName>
    </recommendedName>
</protein>
<dbReference type="Proteomes" id="UP000016666">
    <property type="component" value="Chromosome 28"/>
</dbReference>
<dbReference type="SUPFAM" id="SSF57184">
    <property type="entry name" value="Growth factor receptor domain"/>
    <property type="match status" value="1"/>
</dbReference>
<evidence type="ECO:0000256" key="2">
    <source>
        <dbReference type="SAM" id="Phobius"/>
    </source>
</evidence>
<keyword evidence="5" id="KW-1185">Reference proteome</keyword>
<dbReference type="Ensembl" id="ENSAPLT00000038886.1">
    <property type="protein sequence ID" value="ENSAPLP00000021165.1"/>
    <property type="gene ID" value="ENSAPLG00000022503.1"/>
</dbReference>
<dbReference type="AlphaFoldDB" id="A0A493T694"/>
<feature type="region of interest" description="Disordered" evidence="1">
    <location>
        <begin position="429"/>
        <end position="499"/>
    </location>
</feature>
<dbReference type="SUPFAM" id="SSF48726">
    <property type="entry name" value="Immunoglobulin"/>
    <property type="match status" value="1"/>
</dbReference>
<dbReference type="Pfam" id="PF07699">
    <property type="entry name" value="Ephrin_rec_like"/>
    <property type="match status" value="1"/>
</dbReference>
<dbReference type="InterPro" id="IPR013783">
    <property type="entry name" value="Ig-like_fold"/>
</dbReference>
<name>A0A493T694_ANAPP</name>
<proteinExistence type="predicted"/>
<dbReference type="InterPro" id="IPR010857">
    <property type="entry name" value="Sp38-bd"/>
</dbReference>
<evidence type="ECO:0000313" key="4">
    <source>
        <dbReference type="Ensembl" id="ENSAPLP00000021165.1"/>
    </source>
</evidence>
<feature type="compositionally biased region" description="Polar residues" evidence="1">
    <location>
        <begin position="443"/>
        <end position="461"/>
    </location>
</feature>
<dbReference type="InterPro" id="IPR048806">
    <property type="entry name" value="ZPBP1/2_N"/>
</dbReference>
<accession>A0A493T694</accession>
<reference evidence="4 5" key="1">
    <citation type="submission" date="2017-10" db="EMBL/GenBank/DDBJ databases">
        <title>A new Pekin duck reference genome.</title>
        <authorList>
            <person name="Hou Z.-C."/>
            <person name="Zhou Z.-K."/>
            <person name="Zhu F."/>
            <person name="Hou S.-S."/>
        </authorList>
    </citation>
    <scope>NUCLEOTIDE SEQUENCE [LARGE SCALE GENOMIC DNA]</scope>
</reference>
<feature type="domain" description="Ig-like" evidence="3">
    <location>
        <begin position="47"/>
        <end position="139"/>
    </location>
</feature>
<dbReference type="PANTHER" id="PTHR15443:SF5">
    <property type="entry name" value="ZONA PELLUCIDA-BINDING PROTEIN 1"/>
    <property type="match status" value="1"/>
</dbReference>
<dbReference type="GO" id="GO:0002199">
    <property type="term" value="C:zona pellucida receptor complex"/>
    <property type="evidence" value="ECO:0007669"/>
    <property type="project" value="TreeGrafter"/>
</dbReference>
<dbReference type="InterPro" id="IPR007110">
    <property type="entry name" value="Ig-like_dom"/>
</dbReference>
<dbReference type="GO" id="GO:0001669">
    <property type="term" value="C:acrosomal vesicle"/>
    <property type="evidence" value="ECO:0007669"/>
    <property type="project" value="TreeGrafter"/>
</dbReference>
<dbReference type="GO" id="GO:0007339">
    <property type="term" value="P:binding of sperm to zona pellucida"/>
    <property type="evidence" value="ECO:0007669"/>
    <property type="project" value="InterPro"/>
</dbReference>
<dbReference type="InterPro" id="IPR011641">
    <property type="entry name" value="Tyr-kin_ephrin_A/B_rcpt-like"/>
</dbReference>
<evidence type="ECO:0000259" key="3">
    <source>
        <dbReference type="PROSITE" id="PS50835"/>
    </source>
</evidence>
<keyword evidence="2" id="KW-0472">Membrane</keyword>
<dbReference type="GO" id="GO:0005576">
    <property type="term" value="C:extracellular region"/>
    <property type="evidence" value="ECO:0007669"/>
    <property type="project" value="InterPro"/>
</dbReference>
<sequence length="499" mass="55806">MLHTAQRGRMLHAPCFWVDPRAPGVLGAVGMLTLVLCSCSGQPASIPGHLPTSPSQEHKAGLVFIHMDSSLYSLPCSPKEMEVADPTYRWVREKADPQSLLVTEEGHLLFQHFQASDSGNYSCTISYMDHGLPVLQTFHYSIFGYHMPGGLEILLLFQSKLCEDEWTKRFLWDLHENLKQLETEQHCKLQFTTSSCFPSLNNPSDEFIIQVQLEVSFFGPNWDEHCKSQHVEIVTDCYRKTIQHNFEQVWLALTKFFKEHKSFHVTGAGISGIIFTNEFISFMETKHCNMGYGQTKQLQRCLDCCIVCPPGTFSPPKSLQCSSCPIGTYSTTYGVTFCTPCKDDMTTQVPGASSMSECVTERTEQAVSIIHRIPLLLLIILPPLLAINFLFILSSCYWFQQEYWMPSPTASKRAGISRVTEMVTKFFRMPREGPKPGSPAADDNNTSLLDTSHLDTSTSQGSDEEHTHGAPSPPSTPNFAALTNEGPAVLELEDSRNAP</sequence>